<dbReference type="InterPro" id="IPR029058">
    <property type="entry name" value="AB_hydrolase_fold"/>
</dbReference>
<reference evidence="3" key="1">
    <citation type="submission" date="2016-08" db="EMBL/GenBank/DDBJ databases">
        <title>Complete genome sequence of the organohalide-respiring Epsilonproteobacterium Sulfurospirillum halorespirans.</title>
        <authorList>
            <person name="Goris T."/>
            <person name="Zimmermann J."/>
            <person name="Schenz B."/>
            <person name="Lemos M."/>
            <person name="Hackermueller J."/>
            <person name="Diekert G."/>
        </authorList>
    </citation>
    <scope>NUCLEOTIDE SEQUENCE [LARGE SCALE GENOMIC DNA]</scope>
    <source>
        <strain>DSM 13726</strain>
        <strain evidence="3">PCE-M2</strain>
    </source>
</reference>
<dbReference type="Proteomes" id="UP000094609">
    <property type="component" value="Chromosome"/>
</dbReference>
<evidence type="ECO:0000313" key="3">
    <source>
        <dbReference type="Proteomes" id="UP000094609"/>
    </source>
</evidence>
<dbReference type="STRING" id="1193502.SHALO_1878"/>
<evidence type="ECO:0000313" key="2">
    <source>
        <dbReference type="EMBL" id="AOO65649.1"/>
    </source>
</evidence>
<dbReference type="KEGG" id="shal:SHALO_1878"/>
<keyword evidence="2" id="KW-0378">Hydrolase</keyword>
<dbReference type="EMBL" id="CP017111">
    <property type="protein sequence ID" value="AOO65649.1"/>
    <property type="molecule type" value="Genomic_DNA"/>
</dbReference>
<dbReference type="InterPro" id="IPR050266">
    <property type="entry name" value="AB_hydrolase_sf"/>
</dbReference>
<dbReference type="EC" id="3.1.1.24" evidence="2"/>
<accession>A0A1D7TKX3</accession>
<dbReference type="Pfam" id="PF00561">
    <property type="entry name" value="Abhydrolase_1"/>
    <property type="match status" value="1"/>
</dbReference>
<dbReference type="PRINTS" id="PR00412">
    <property type="entry name" value="EPOXHYDRLASE"/>
</dbReference>
<gene>
    <name evidence="2" type="ORF">SHALO_1878</name>
</gene>
<dbReference type="AlphaFoldDB" id="A0A1D7TKX3"/>
<dbReference type="RefSeq" id="WP_069478306.1">
    <property type="nucleotide sequence ID" value="NZ_CP017111.1"/>
</dbReference>
<dbReference type="SUPFAM" id="SSF53474">
    <property type="entry name" value="alpha/beta-Hydrolases"/>
    <property type="match status" value="1"/>
</dbReference>
<organism evidence="2 3">
    <name type="scientific">Sulfurospirillum halorespirans DSM 13726</name>
    <dbReference type="NCBI Taxonomy" id="1193502"/>
    <lineage>
        <taxon>Bacteria</taxon>
        <taxon>Pseudomonadati</taxon>
        <taxon>Campylobacterota</taxon>
        <taxon>Epsilonproteobacteria</taxon>
        <taxon>Campylobacterales</taxon>
        <taxon>Sulfurospirillaceae</taxon>
        <taxon>Sulfurospirillum</taxon>
    </lineage>
</organism>
<dbReference type="Gene3D" id="3.40.50.1820">
    <property type="entry name" value="alpha/beta hydrolase"/>
    <property type="match status" value="1"/>
</dbReference>
<feature type="domain" description="AB hydrolase-1" evidence="1">
    <location>
        <begin position="20"/>
        <end position="249"/>
    </location>
</feature>
<dbReference type="GO" id="GO:0047570">
    <property type="term" value="F:3-oxoadipate enol-lactonase activity"/>
    <property type="evidence" value="ECO:0007669"/>
    <property type="project" value="UniProtKB-EC"/>
</dbReference>
<dbReference type="PATRIC" id="fig|1193502.14.peg.1909"/>
<dbReference type="PANTHER" id="PTHR43798">
    <property type="entry name" value="MONOACYLGLYCEROL LIPASE"/>
    <property type="match status" value="1"/>
</dbReference>
<sequence length="263" mass="28923">MKKTIGGLSVLVEGNQKDTAIIFLHGFPYDHTMWHEQIAALSENYYCVAYDIRGLGGSSVGDGQFTMESFVDDLELMISELRIEKPSILCGFSMGGYIALRALERMENAFSAVILCDTASNADDNEGKLNRSDVIRRINAQGLTSFSKNFIGHCFSDGYKKAHKEVVDKRIAKSTKFNSIGVKGCLFAMLTRNDMTSFLPSISIPTLVLCGELDTLTPPVKMKAMAEQIKGSEFVLIKNAAHMSVVENPVECNEAIKAFLAKL</sequence>
<proteinExistence type="predicted"/>
<dbReference type="InterPro" id="IPR000639">
    <property type="entry name" value="Epox_hydrolase-like"/>
</dbReference>
<protein>
    <submittedName>
        <fullName evidence="2">Alpha/beta hydrolase fold protein</fullName>
        <ecNumber evidence="2">3.1.1.24</ecNumber>
    </submittedName>
</protein>
<dbReference type="InterPro" id="IPR000073">
    <property type="entry name" value="AB_hydrolase_1"/>
</dbReference>
<evidence type="ECO:0000259" key="1">
    <source>
        <dbReference type="Pfam" id="PF00561"/>
    </source>
</evidence>
<name>A0A1D7TKX3_9BACT</name>
<keyword evidence="3" id="KW-1185">Reference proteome</keyword>
<dbReference type="PRINTS" id="PR00111">
    <property type="entry name" value="ABHYDROLASE"/>
</dbReference>